<dbReference type="AlphaFoldDB" id="A0A919NRR1"/>
<reference evidence="2" key="1">
    <citation type="submission" date="2021-01" db="EMBL/GenBank/DDBJ databases">
        <title>Whole genome shotgun sequence of Actinoplanes tereljensis NBRC 105297.</title>
        <authorList>
            <person name="Komaki H."/>
            <person name="Tamura T."/>
        </authorList>
    </citation>
    <scope>NUCLEOTIDE SEQUENCE</scope>
    <source>
        <strain evidence="2">NBRC 105297</strain>
    </source>
</reference>
<evidence type="ECO:0000313" key="2">
    <source>
        <dbReference type="EMBL" id="GIF23113.1"/>
    </source>
</evidence>
<feature type="domain" description="PPM-type phosphatase" evidence="1">
    <location>
        <begin position="44"/>
        <end position="278"/>
    </location>
</feature>
<dbReference type="RefSeq" id="WP_203811020.1">
    <property type="nucleotide sequence ID" value="NZ_BOMY01000038.1"/>
</dbReference>
<dbReference type="Proteomes" id="UP000623608">
    <property type="component" value="Unassembled WGS sequence"/>
</dbReference>
<name>A0A919NRR1_9ACTN</name>
<dbReference type="InterPro" id="IPR001932">
    <property type="entry name" value="PPM-type_phosphatase-like_dom"/>
</dbReference>
<dbReference type="Gene3D" id="3.60.40.10">
    <property type="entry name" value="PPM-type phosphatase domain"/>
    <property type="match status" value="1"/>
</dbReference>
<dbReference type="InterPro" id="IPR036457">
    <property type="entry name" value="PPM-type-like_dom_sf"/>
</dbReference>
<evidence type="ECO:0000259" key="1">
    <source>
        <dbReference type="PROSITE" id="PS51746"/>
    </source>
</evidence>
<gene>
    <name evidence="2" type="ORF">Ate02nite_58430</name>
</gene>
<dbReference type="EMBL" id="BOMY01000038">
    <property type="protein sequence ID" value="GIF23113.1"/>
    <property type="molecule type" value="Genomic_DNA"/>
</dbReference>
<protein>
    <recommendedName>
        <fullName evidence="1">PPM-type phosphatase domain-containing protein</fullName>
    </recommendedName>
</protein>
<proteinExistence type="predicted"/>
<comment type="caution">
    <text evidence="2">The sequence shown here is derived from an EMBL/GenBank/DDBJ whole genome shotgun (WGS) entry which is preliminary data.</text>
</comment>
<sequence>MSETGLVVIGDPGRTAAAIGPCAPTYFPDSADHELTECAVPGAQVRAASVRGLMHRHKREPRQDRFSVVYDDATSTLVIVVCDGVGEFALSQEAAAFVALDTPRAYLMHRDWHAAVAEVNRRLADVVDCAPHRTRLLTTPDHGMATTLAAVAIHFGQTERLASIAWAGDTSVWFLDKGGWASLTDEKSDGDREAPDSGRVQALPAVSPRLTVAQMELTDGALFVTTDGIGNPLRDAEQVRDALAEWWATPPDVFTFARQVGFARKSHLDDRTAVGVWVS</sequence>
<dbReference type="SUPFAM" id="SSF81606">
    <property type="entry name" value="PP2C-like"/>
    <property type="match status" value="1"/>
</dbReference>
<dbReference type="Pfam" id="PF13672">
    <property type="entry name" value="PP2C_2"/>
    <property type="match status" value="1"/>
</dbReference>
<accession>A0A919NRR1</accession>
<dbReference type="PROSITE" id="PS51746">
    <property type="entry name" value="PPM_2"/>
    <property type="match status" value="1"/>
</dbReference>
<keyword evidence="3" id="KW-1185">Reference proteome</keyword>
<evidence type="ECO:0000313" key="3">
    <source>
        <dbReference type="Proteomes" id="UP000623608"/>
    </source>
</evidence>
<organism evidence="2 3">
    <name type="scientific">Paractinoplanes tereljensis</name>
    <dbReference type="NCBI Taxonomy" id="571912"/>
    <lineage>
        <taxon>Bacteria</taxon>
        <taxon>Bacillati</taxon>
        <taxon>Actinomycetota</taxon>
        <taxon>Actinomycetes</taxon>
        <taxon>Micromonosporales</taxon>
        <taxon>Micromonosporaceae</taxon>
        <taxon>Paractinoplanes</taxon>
    </lineage>
</organism>